<protein>
    <recommendedName>
        <fullName evidence="4">Lysozyme</fullName>
    </recommendedName>
</protein>
<keyword evidence="2" id="KW-0614">Plasmid</keyword>
<reference evidence="2 3" key="1">
    <citation type="journal article" date="2014" name="J. Biotechnol.">
        <title>Complete genome sequence of the actinobacterium Amycolatopsis japonica MG417-CF17(T) (=DSM 44213T) producing (S,S)-N,N'-ethylenediaminedisuccinic acid.</title>
        <authorList>
            <person name="Stegmann E."/>
            <person name="Albersmeier A."/>
            <person name="Spohn M."/>
            <person name="Gert H."/>
            <person name="Weber T."/>
            <person name="Wohlleben W."/>
            <person name="Kalinowski J."/>
            <person name="Ruckert C."/>
        </authorList>
    </citation>
    <scope>NUCLEOTIDE SEQUENCE [LARGE SCALE GENOMIC DNA]</scope>
    <source>
        <strain evidence="3">MG417-CF17 (DSM 44213)</strain>
        <plasmid evidence="2">pAmyja1</plasmid>
    </source>
</reference>
<evidence type="ECO:0000313" key="2">
    <source>
        <dbReference type="EMBL" id="AIG81242.1"/>
    </source>
</evidence>
<dbReference type="PANTHER" id="PTHR34135">
    <property type="entry name" value="LYSOZYME"/>
    <property type="match status" value="1"/>
</dbReference>
<dbReference type="eggNOG" id="COG3757">
    <property type="taxonomic scope" value="Bacteria"/>
</dbReference>
<dbReference type="GO" id="GO:0016052">
    <property type="term" value="P:carbohydrate catabolic process"/>
    <property type="evidence" value="ECO:0007669"/>
    <property type="project" value="TreeGrafter"/>
</dbReference>
<dbReference type="Pfam" id="PF01183">
    <property type="entry name" value="Glyco_hydro_25"/>
    <property type="match status" value="1"/>
</dbReference>
<sequence length="329" mass="35365">MGDRAIDVYEAYQGQVNWPQVVASGVRRVFVKLTNGGGQARVRGDRYVAGARAAGARVGGYHYALGGDPVAQANVFADELIRLNALDLAPALDYEDHSLPKGPAAQTWIRRFLTQLNVRLPQLGKNLLYGSGSDLQAMRAWEITVPGADVLEWAAEYGVNNGTKNPIRHYKGGQAAVHQYTSAGRVPGIAGHVDLDDVLANIDEGTVFVGDRPPPTPGTAATIRAALIQMMEDCMVTFPPAPTTRTKVLALPPDYDVTLVFAAESTIFGGHIYNWTPTEGKGTGGDPVQWRVEVKEGEPIRIPSGTSKAHVEYSCGTEVSCFIQVKPRG</sequence>
<dbReference type="InterPro" id="IPR017853">
    <property type="entry name" value="GH"/>
</dbReference>
<keyword evidence="3" id="KW-1185">Reference proteome</keyword>
<dbReference type="KEGG" id="aja:AJAP_42355"/>
<dbReference type="EMBL" id="CP008954">
    <property type="protein sequence ID" value="AIG81242.1"/>
    <property type="molecule type" value="Genomic_DNA"/>
</dbReference>
<dbReference type="SUPFAM" id="SSF51445">
    <property type="entry name" value="(Trans)glycosidases"/>
    <property type="match status" value="1"/>
</dbReference>
<name>A0A075V4E7_9PSEU</name>
<dbReference type="HOGENOM" id="CLU_942132_0_0_11"/>
<dbReference type="PROSITE" id="PS51904">
    <property type="entry name" value="GLYCOSYL_HYDROL_F25_2"/>
    <property type="match status" value="1"/>
</dbReference>
<dbReference type="Gene3D" id="3.20.20.80">
    <property type="entry name" value="Glycosidases"/>
    <property type="match status" value="1"/>
</dbReference>
<accession>A0A075V4E7</accession>
<dbReference type="PANTHER" id="PTHR34135:SF2">
    <property type="entry name" value="LYSOZYME"/>
    <property type="match status" value="1"/>
</dbReference>
<comment type="similarity">
    <text evidence="1">Belongs to the glycosyl hydrolase 25 family.</text>
</comment>
<organism evidence="2 3">
    <name type="scientific">Amycolatopsis japonica</name>
    <dbReference type="NCBI Taxonomy" id="208439"/>
    <lineage>
        <taxon>Bacteria</taxon>
        <taxon>Bacillati</taxon>
        <taxon>Actinomycetota</taxon>
        <taxon>Actinomycetes</taxon>
        <taxon>Pseudonocardiales</taxon>
        <taxon>Pseudonocardiaceae</taxon>
        <taxon>Amycolatopsis</taxon>
        <taxon>Amycolatopsis japonica group</taxon>
    </lineage>
</organism>
<evidence type="ECO:0008006" key="4">
    <source>
        <dbReference type="Google" id="ProtNLM"/>
    </source>
</evidence>
<proteinExistence type="inferred from homology"/>
<evidence type="ECO:0000256" key="1">
    <source>
        <dbReference type="ARBA" id="ARBA00010646"/>
    </source>
</evidence>
<dbReference type="Proteomes" id="UP000028492">
    <property type="component" value="Plasmid pAmyja1"/>
</dbReference>
<evidence type="ECO:0000313" key="3">
    <source>
        <dbReference type="Proteomes" id="UP000028492"/>
    </source>
</evidence>
<geneLocation type="plasmid" evidence="2 3">
    <name>pAmyja1</name>
</geneLocation>
<dbReference type="GO" id="GO:0016998">
    <property type="term" value="P:cell wall macromolecule catabolic process"/>
    <property type="evidence" value="ECO:0007669"/>
    <property type="project" value="InterPro"/>
</dbReference>
<gene>
    <name evidence="2" type="ORF">AJAP_42355</name>
</gene>
<dbReference type="InterPro" id="IPR002053">
    <property type="entry name" value="Glyco_hydro_25"/>
</dbReference>
<dbReference type="RefSeq" id="WP_040133629.1">
    <property type="nucleotide sequence ID" value="NZ_CP008954.1"/>
</dbReference>
<dbReference type="GO" id="GO:0009253">
    <property type="term" value="P:peptidoglycan catabolic process"/>
    <property type="evidence" value="ECO:0007669"/>
    <property type="project" value="InterPro"/>
</dbReference>
<dbReference type="GO" id="GO:0003796">
    <property type="term" value="F:lysozyme activity"/>
    <property type="evidence" value="ECO:0007669"/>
    <property type="project" value="InterPro"/>
</dbReference>
<dbReference type="AlphaFoldDB" id="A0A075V4E7"/>